<dbReference type="Gramene" id="Mp5g03530.1">
    <property type="protein sequence ID" value="Mp5g03530.1.cds1"/>
    <property type="gene ID" value="Mp5g03530"/>
</dbReference>
<name>A0A2R6W7Q8_MARPO</name>
<protein>
    <submittedName>
        <fullName evidence="1">Uncharacterized protein</fullName>
    </submittedName>
</protein>
<keyword evidence="2" id="KW-1185">Reference proteome</keyword>
<accession>A0A2R6W7Q8</accession>
<evidence type="ECO:0000313" key="2">
    <source>
        <dbReference type="Proteomes" id="UP000244005"/>
    </source>
</evidence>
<organism evidence="1 2">
    <name type="scientific">Marchantia polymorpha</name>
    <name type="common">Common liverwort</name>
    <name type="synonym">Marchantia aquatica</name>
    <dbReference type="NCBI Taxonomy" id="3197"/>
    <lineage>
        <taxon>Eukaryota</taxon>
        <taxon>Viridiplantae</taxon>
        <taxon>Streptophyta</taxon>
        <taxon>Embryophyta</taxon>
        <taxon>Marchantiophyta</taxon>
        <taxon>Marchantiopsida</taxon>
        <taxon>Marchantiidae</taxon>
        <taxon>Marchantiales</taxon>
        <taxon>Marchantiaceae</taxon>
        <taxon>Marchantia</taxon>
    </lineage>
</organism>
<sequence length="70" mass="7747">MPSSDGLFSLYRFDAVSIHHCVPLAPTTVEGPNSPPLTPLAVARIFQKIRQSRTAKRLHSTSGRIMHNVH</sequence>
<gene>
    <name evidence="1" type="ORF">MARPO_0133s0034</name>
</gene>
<reference evidence="2" key="1">
    <citation type="journal article" date="2017" name="Cell">
        <title>Insights into land plant evolution garnered from the Marchantia polymorpha genome.</title>
        <authorList>
            <person name="Bowman J.L."/>
            <person name="Kohchi T."/>
            <person name="Yamato K.T."/>
            <person name="Jenkins J."/>
            <person name="Shu S."/>
            <person name="Ishizaki K."/>
            <person name="Yamaoka S."/>
            <person name="Nishihama R."/>
            <person name="Nakamura Y."/>
            <person name="Berger F."/>
            <person name="Adam C."/>
            <person name="Aki S.S."/>
            <person name="Althoff F."/>
            <person name="Araki T."/>
            <person name="Arteaga-Vazquez M.A."/>
            <person name="Balasubrmanian S."/>
            <person name="Barry K."/>
            <person name="Bauer D."/>
            <person name="Boehm C.R."/>
            <person name="Briginshaw L."/>
            <person name="Caballero-Perez J."/>
            <person name="Catarino B."/>
            <person name="Chen F."/>
            <person name="Chiyoda S."/>
            <person name="Chovatia M."/>
            <person name="Davies K.M."/>
            <person name="Delmans M."/>
            <person name="Demura T."/>
            <person name="Dierschke T."/>
            <person name="Dolan L."/>
            <person name="Dorantes-Acosta A.E."/>
            <person name="Eklund D.M."/>
            <person name="Florent S.N."/>
            <person name="Flores-Sandoval E."/>
            <person name="Fujiyama A."/>
            <person name="Fukuzawa H."/>
            <person name="Galik B."/>
            <person name="Grimanelli D."/>
            <person name="Grimwood J."/>
            <person name="Grossniklaus U."/>
            <person name="Hamada T."/>
            <person name="Haseloff J."/>
            <person name="Hetherington A.J."/>
            <person name="Higo A."/>
            <person name="Hirakawa Y."/>
            <person name="Hundley H.N."/>
            <person name="Ikeda Y."/>
            <person name="Inoue K."/>
            <person name="Inoue S.I."/>
            <person name="Ishida S."/>
            <person name="Jia Q."/>
            <person name="Kakita M."/>
            <person name="Kanazawa T."/>
            <person name="Kawai Y."/>
            <person name="Kawashima T."/>
            <person name="Kennedy M."/>
            <person name="Kinose K."/>
            <person name="Kinoshita T."/>
            <person name="Kohara Y."/>
            <person name="Koide E."/>
            <person name="Komatsu K."/>
            <person name="Kopischke S."/>
            <person name="Kubo M."/>
            <person name="Kyozuka J."/>
            <person name="Lagercrantz U."/>
            <person name="Lin S.S."/>
            <person name="Lindquist E."/>
            <person name="Lipzen A.M."/>
            <person name="Lu C.W."/>
            <person name="De Luna E."/>
            <person name="Martienssen R.A."/>
            <person name="Minamino N."/>
            <person name="Mizutani M."/>
            <person name="Mizutani M."/>
            <person name="Mochizuki N."/>
            <person name="Monte I."/>
            <person name="Mosher R."/>
            <person name="Nagasaki H."/>
            <person name="Nakagami H."/>
            <person name="Naramoto S."/>
            <person name="Nishitani K."/>
            <person name="Ohtani M."/>
            <person name="Okamoto T."/>
            <person name="Okumura M."/>
            <person name="Phillips J."/>
            <person name="Pollak B."/>
            <person name="Reinders A."/>
            <person name="Rovekamp M."/>
            <person name="Sano R."/>
            <person name="Sawa S."/>
            <person name="Schmid M.W."/>
            <person name="Shirakawa M."/>
            <person name="Solano R."/>
            <person name="Spunde A."/>
            <person name="Suetsugu N."/>
            <person name="Sugano S."/>
            <person name="Sugiyama A."/>
            <person name="Sun R."/>
            <person name="Suzuki Y."/>
            <person name="Takenaka M."/>
            <person name="Takezawa D."/>
            <person name="Tomogane H."/>
            <person name="Tsuzuki M."/>
            <person name="Ueda T."/>
            <person name="Umeda M."/>
            <person name="Ward J.M."/>
            <person name="Watanabe Y."/>
            <person name="Yazaki K."/>
            <person name="Yokoyama R."/>
            <person name="Yoshitake Y."/>
            <person name="Yotsui I."/>
            <person name="Zachgo S."/>
            <person name="Schmutz J."/>
        </authorList>
    </citation>
    <scope>NUCLEOTIDE SEQUENCE [LARGE SCALE GENOMIC DNA]</scope>
    <source>
        <strain evidence="2">Tak-1</strain>
    </source>
</reference>
<dbReference type="Proteomes" id="UP000244005">
    <property type="component" value="Unassembled WGS sequence"/>
</dbReference>
<dbReference type="AlphaFoldDB" id="A0A2R6W7Q8"/>
<evidence type="ECO:0000313" key="1">
    <source>
        <dbReference type="EMBL" id="PTQ29889.1"/>
    </source>
</evidence>
<proteinExistence type="predicted"/>
<dbReference type="EMBL" id="KZ772805">
    <property type="protein sequence ID" value="PTQ29889.1"/>
    <property type="molecule type" value="Genomic_DNA"/>
</dbReference>